<dbReference type="EMBL" id="CP016020">
    <property type="protein sequence ID" value="APH06385.1"/>
    <property type="molecule type" value="Genomic_DNA"/>
</dbReference>
<reference evidence="2 3" key="1">
    <citation type="journal article" date="2016" name="Sci. Rep.">
        <title>Complete genome sequence and transcriptomic analysis of a novel marine strain Bacillus weihaiensis reveals the mechanism of brown algae degradation.</title>
        <authorList>
            <person name="Zhu Y."/>
            <person name="Chen P."/>
            <person name="Bao Y."/>
            <person name="Men Y."/>
            <person name="Zeng Y."/>
            <person name="Yang J."/>
            <person name="Sun J."/>
            <person name="Sun Y."/>
        </authorList>
    </citation>
    <scope>NUCLEOTIDE SEQUENCE [LARGE SCALE GENOMIC DNA]</scope>
    <source>
        <strain evidence="2 3">Alg07</strain>
    </source>
</reference>
<dbReference type="InterPro" id="IPR018745">
    <property type="entry name" value="MpsC"/>
</dbReference>
<organism evidence="2 3">
    <name type="scientific">Bacillus weihaiensis</name>
    <dbReference type="NCBI Taxonomy" id="1547283"/>
    <lineage>
        <taxon>Bacteria</taxon>
        <taxon>Bacillati</taxon>
        <taxon>Bacillota</taxon>
        <taxon>Bacilli</taxon>
        <taxon>Bacillales</taxon>
        <taxon>Bacillaceae</taxon>
        <taxon>Bacillus</taxon>
    </lineage>
</organism>
<feature type="domain" description="Na+-translocating membrane potential-generating system MpsC" evidence="1">
    <location>
        <begin position="134"/>
        <end position="224"/>
    </location>
</feature>
<protein>
    <recommendedName>
        <fullName evidence="1">Na+-translocating membrane potential-generating system MpsC domain-containing protein</fullName>
    </recommendedName>
</protein>
<dbReference type="Pfam" id="PF10057">
    <property type="entry name" value="MpsC"/>
    <property type="match status" value="2"/>
</dbReference>
<evidence type="ECO:0000313" key="2">
    <source>
        <dbReference type="EMBL" id="APH06385.1"/>
    </source>
</evidence>
<sequence length="226" mass="26306">MEQDQLNWIGSFTSKLLRKNFGKGPQSCQATASENHLVIYIRGFISPMEEVLIHQGQRNQVERARAVIINHVIEELTGALRARYERDVTETFDDWNFPNNSGMIMFKLDEIILEASVTVPASFTRLEQEVARISQLVQKVPDQIHIYQLSSTIYLVERIGILIPIEKALVRKGFLEELKLTKDELEKEYFHRYGKFDELLNAKVKDIFIDWDFKEDKSYMSFVVSS</sequence>
<keyword evidence="3" id="KW-1185">Reference proteome</keyword>
<accession>A0A1L3MVK6</accession>
<dbReference type="KEGG" id="bwh:A9C19_17515"/>
<feature type="domain" description="Na+-translocating membrane potential-generating system MpsC" evidence="1">
    <location>
        <begin position="13"/>
        <end position="110"/>
    </location>
</feature>
<proteinExistence type="predicted"/>
<dbReference type="OrthoDB" id="2677857at2"/>
<name>A0A1L3MVK6_9BACI</name>
<dbReference type="STRING" id="1547283.A9C19_17515"/>
<evidence type="ECO:0000313" key="3">
    <source>
        <dbReference type="Proteomes" id="UP000181936"/>
    </source>
</evidence>
<dbReference type="Proteomes" id="UP000181936">
    <property type="component" value="Chromosome"/>
</dbReference>
<evidence type="ECO:0000259" key="1">
    <source>
        <dbReference type="Pfam" id="PF10057"/>
    </source>
</evidence>
<dbReference type="RefSeq" id="WP_072581184.1">
    <property type="nucleotide sequence ID" value="NZ_CP016020.1"/>
</dbReference>
<dbReference type="AlphaFoldDB" id="A0A1L3MVK6"/>
<gene>
    <name evidence="2" type="ORF">A9C19_17515</name>
</gene>